<dbReference type="PANTHER" id="PTHR15341">
    <property type="entry name" value="SUN-COR STEROID HORMONE RECEPTOR CO-REPRESSOR"/>
    <property type="match status" value="1"/>
</dbReference>
<evidence type="ECO:0000256" key="1">
    <source>
        <dbReference type="ARBA" id="ARBA00004123"/>
    </source>
</evidence>
<protein>
    <recommendedName>
        <fullName evidence="6">Exosome complex protein</fullName>
    </recommendedName>
</protein>
<proteinExistence type="inferred from homology"/>
<dbReference type="Proteomes" id="UP000886523">
    <property type="component" value="Unassembled WGS sequence"/>
</dbReference>
<dbReference type="InterPro" id="IPR007146">
    <property type="entry name" value="Sas10/Utp3/C1D"/>
</dbReference>
<dbReference type="GO" id="GO:0003723">
    <property type="term" value="F:RNA binding"/>
    <property type="evidence" value="ECO:0007669"/>
    <property type="project" value="UniProtKB-UniRule"/>
</dbReference>
<comment type="subcellular location">
    <subcellularLocation>
        <location evidence="1 6">Nucleus</location>
    </subcellularLocation>
</comment>
<dbReference type="GO" id="GO:0003677">
    <property type="term" value="F:DNA binding"/>
    <property type="evidence" value="ECO:0007669"/>
    <property type="project" value="TreeGrafter"/>
</dbReference>
<comment type="caution">
    <text evidence="8">The sequence shown here is derived from an EMBL/GenBank/DDBJ whole genome shotgun (WGS) entry which is preliminary data.</text>
</comment>
<feature type="compositionally biased region" description="Acidic residues" evidence="7">
    <location>
        <begin position="219"/>
        <end position="228"/>
    </location>
</feature>
<keyword evidence="3 6" id="KW-0698">rRNA processing</keyword>
<evidence type="ECO:0000256" key="4">
    <source>
        <dbReference type="ARBA" id="ARBA00022884"/>
    </source>
</evidence>
<dbReference type="GO" id="GO:0010468">
    <property type="term" value="P:regulation of gene expression"/>
    <property type="evidence" value="ECO:0007669"/>
    <property type="project" value="TreeGrafter"/>
</dbReference>
<evidence type="ECO:0000313" key="8">
    <source>
        <dbReference type="EMBL" id="KAF9513381.1"/>
    </source>
</evidence>
<keyword evidence="9" id="KW-1185">Reference proteome</keyword>
<dbReference type="GO" id="GO:0005730">
    <property type="term" value="C:nucleolus"/>
    <property type="evidence" value="ECO:0007669"/>
    <property type="project" value="TreeGrafter"/>
</dbReference>
<keyword evidence="4 6" id="KW-0694">RNA-binding</keyword>
<name>A0A9P6DSL9_9AGAM</name>
<comment type="function">
    <text evidence="6">Required for exosome-dependent processing of pre-rRNA and small nucleolar RNA (snRNA) precursors. Involved in processing of 35S pre-rRNA at the A0, A1 and A2 sites.</text>
</comment>
<sequence length="286" mass="31810">MPPSRPIVLRSLSFAARKLPFLRASSMNEDFLSSRPRSRPPSRVEEDEAKLSVHGSWRYFDLPFSASLDNLEEVLEPLIAKTLSQNTETLETIDKAKLQVLVAYVIQDLVLIYLKTRGLDPAKHAVTEELNRVKSYFEKISSAENPQTRGLALDKAAANRFIKAAINEAKAASEEASSHAAAGPSSQRTGNNVDVVIPFGKHTRFTHVKPPRNERPENSDESSDDDDNEVKIVDDVKSLRIEEPEDIAPPPPRNLPSGSTKWRRAMDPFAGYDADAHKTNKKKSKG</sequence>
<accession>A0A9P6DSL9</accession>
<dbReference type="OrthoDB" id="1421013at2759"/>
<feature type="compositionally biased region" description="Basic and acidic residues" evidence="7">
    <location>
        <begin position="229"/>
        <end position="242"/>
    </location>
</feature>
<dbReference type="Pfam" id="PF04000">
    <property type="entry name" value="Sas10_Utp3"/>
    <property type="match status" value="1"/>
</dbReference>
<feature type="region of interest" description="Disordered" evidence="7">
    <location>
        <begin position="201"/>
        <end position="286"/>
    </location>
</feature>
<organism evidence="8 9">
    <name type="scientific">Hydnum rufescens UP504</name>
    <dbReference type="NCBI Taxonomy" id="1448309"/>
    <lineage>
        <taxon>Eukaryota</taxon>
        <taxon>Fungi</taxon>
        <taxon>Dikarya</taxon>
        <taxon>Basidiomycota</taxon>
        <taxon>Agaricomycotina</taxon>
        <taxon>Agaricomycetes</taxon>
        <taxon>Cantharellales</taxon>
        <taxon>Hydnaceae</taxon>
        <taxon>Hydnum</taxon>
    </lineage>
</organism>
<evidence type="ECO:0000313" key="9">
    <source>
        <dbReference type="Proteomes" id="UP000886523"/>
    </source>
</evidence>
<feature type="compositionally biased region" description="Basic residues" evidence="7">
    <location>
        <begin position="201"/>
        <end position="210"/>
    </location>
</feature>
<dbReference type="PANTHER" id="PTHR15341:SF3">
    <property type="entry name" value="NUCLEAR NUCLEIC ACID-BINDING PROTEIN C1D"/>
    <property type="match status" value="1"/>
</dbReference>
<dbReference type="GO" id="GO:0000460">
    <property type="term" value="P:maturation of 5.8S rRNA"/>
    <property type="evidence" value="ECO:0007669"/>
    <property type="project" value="TreeGrafter"/>
</dbReference>
<dbReference type="EMBL" id="MU128973">
    <property type="protein sequence ID" value="KAF9513381.1"/>
    <property type="molecule type" value="Genomic_DNA"/>
</dbReference>
<dbReference type="AlphaFoldDB" id="A0A9P6DSL9"/>
<evidence type="ECO:0000256" key="5">
    <source>
        <dbReference type="ARBA" id="ARBA00023242"/>
    </source>
</evidence>
<dbReference type="GO" id="GO:0000178">
    <property type="term" value="C:exosome (RNase complex)"/>
    <property type="evidence" value="ECO:0007669"/>
    <property type="project" value="TreeGrafter"/>
</dbReference>
<keyword evidence="5 6" id="KW-0539">Nucleus</keyword>
<reference evidence="8" key="1">
    <citation type="journal article" date="2020" name="Nat. Commun.">
        <title>Large-scale genome sequencing of mycorrhizal fungi provides insights into the early evolution of symbiotic traits.</title>
        <authorList>
            <person name="Miyauchi S."/>
            <person name="Kiss E."/>
            <person name="Kuo A."/>
            <person name="Drula E."/>
            <person name="Kohler A."/>
            <person name="Sanchez-Garcia M."/>
            <person name="Morin E."/>
            <person name="Andreopoulos B."/>
            <person name="Barry K.W."/>
            <person name="Bonito G."/>
            <person name="Buee M."/>
            <person name="Carver A."/>
            <person name="Chen C."/>
            <person name="Cichocki N."/>
            <person name="Clum A."/>
            <person name="Culley D."/>
            <person name="Crous P.W."/>
            <person name="Fauchery L."/>
            <person name="Girlanda M."/>
            <person name="Hayes R.D."/>
            <person name="Keri Z."/>
            <person name="LaButti K."/>
            <person name="Lipzen A."/>
            <person name="Lombard V."/>
            <person name="Magnuson J."/>
            <person name="Maillard F."/>
            <person name="Murat C."/>
            <person name="Nolan M."/>
            <person name="Ohm R.A."/>
            <person name="Pangilinan J."/>
            <person name="Pereira M.F."/>
            <person name="Perotto S."/>
            <person name="Peter M."/>
            <person name="Pfister S."/>
            <person name="Riley R."/>
            <person name="Sitrit Y."/>
            <person name="Stielow J.B."/>
            <person name="Szollosi G."/>
            <person name="Zifcakova L."/>
            <person name="Stursova M."/>
            <person name="Spatafora J.W."/>
            <person name="Tedersoo L."/>
            <person name="Vaario L.M."/>
            <person name="Yamada A."/>
            <person name="Yan M."/>
            <person name="Wang P."/>
            <person name="Xu J."/>
            <person name="Bruns T."/>
            <person name="Baldrian P."/>
            <person name="Vilgalys R."/>
            <person name="Dunand C."/>
            <person name="Henrissat B."/>
            <person name="Grigoriev I.V."/>
            <person name="Hibbett D."/>
            <person name="Nagy L.G."/>
            <person name="Martin F.M."/>
        </authorList>
    </citation>
    <scope>NUCLEOTIDE SEQUENCE</scope>
    <source>
        <strain evidence="8">UP504</strain>
    </source>
</reference>
<evidence type="ECO:0000256" key="7">
    <source>
        <dbReference type="SAM" id="MobiDB-lite"/>
    </source>
</evidence>
<gene>
    <name evidence="8" type="ORF">BS47DRAFT_1485687</name>
</gene>
<evidence type="ECO:0000256" key="6">
    <source>
        <dbReference type="RuleBase" id="RU368003"/>
    </source>
</evidence>
<evidence type="ECO:0000256" key="2">
    <source>
        <dbReference type="ARBA" id="ARBA00009154"/>
    </source>
</evidence>
<dbReference type="InterPro" id="IPR011082">
    <property type="entry name" value="Exosome-assoc_fac/DNA_repair"/>
</dbReference>
<comment type="similarity">
    <text evidence="2 6">Belongs to the C1D family.</text>
</comment>
<evidence type="ECO:0000256" key="3">
    <source>
        <dbReference type="ARBA" id="ARBA00022552"/>
    </source>
</evidence>